<organism evidence="1">
    <name type="scientific">viral metagenome</name>
    <dbReference type="NCBI Taxonomy" id="1070528"/>
    <lineage>
        <taxon>unclassified sequences</taxon>
        <taxon>metagenomes</taxon>
        <taxon>organismal metagenomes</taxon>
    </lineage>
</organism>
<dbReference type="AlphaFoldDB" id="A0A6M3LAQ5"/>
<accession>A0A6M3LAQ5</accession>
<dbReference type="EMBL" id="MT143046">
    <property type="protein sequence ID" value="QJA92197.1"/>
    <property type="molecule type" value="Genomic_DNA"/>
</dbReference>
<gene>
    <name evidence="1" type="ORF">MM415B04822_0006</name>
</gene>
<reference evidence="1" key="1">
    <citation type="submission" date="2020-03" db="EMBL/GenBank/DDBJ databases">
        <title>The deep terrestrial virosphere.</title>
        <authorList>
            <person name="Holmfeldt K."/>
            <person name="Nilsson E."/>
            <person name="Simone D."/>
            <person name="Lopez-Fernandez M."/>
            <person name="Wu X."/>
            <person name="de Brujin I."/>
            <person name="Lundin D."/>
            <person name="Andersson A."/>
            <person name="Bertilsson S."/>
            <person name="Dopson M."/>
        </authorList>
    </citation>
    <scope>NUCLEOTIDE SEQUENCE</scope>
    <source>
        <strain evidence="1">MM415B04822</strain>
    </source>
</reference>
<proteinExistence type="predicted"/>
<protein>
    <submittedName>
        <fullName evidence="1">Uncharacterized protein</fullName>
    </submittedName>
</protein>
<sequence>MACVSKVFCLCGNKLDIINLGMDDNNEIIVTVQECSICKWKAEEIARREAERKVRENEKLSNEQTECIKIDT</sequence>
<evidence type="ECO:0000313" key="1">
    <source>
        <dbReference type="EMBL" id="QJA92197.1"/>
    </source>
</evidence>
<name>A0A6M3LAQ5_9ZZZZ</name>